<gene>
    <name evidence="2" type="ORF">GCM10014713_55570</name>
</gene>
<sequence length="153" mass="16366">MPWEKSSSPVGASKTSGVRSYRCQAATWRPDTRTSSFAASRKYTGFVQREVPSFAKWVSCPCLSRRNQPSLLERTSASGATANRSVRLPAFRGPAAVRSTLRNRLAVPPSVGTRSTVLSRPWSSASPVTAVRIKGASATFVTSSPPPVPGRTA</sequence>
<dbReference type="AlphaFoldDB" id="A0A918LV70"/>
<protein>
    <submittedName>
        <fullName evidence="2">Uncharacterized protein</fullName>
    </submittedName>
</protein>
<organism evidence="2 3">
    <name type="scientific">Streptomyces purpureus</name>
    <dbReference type="NCBI Taxonomy" id="1951"/>
    <lineage>
        <taxon>Bacteria</taxon>
        <taxon>Bacillati</taxon>
        <taxon>Actinomycetota</taxon>
        <taxon>Actinomycetes</taxon>
        <taxon>Kitasatosporales</taxon>
        <taxon>Streptomycetaceae</taxon>
        <taxon>Streptomyces</taxon>
    </lineage>
</organism>
<feature type="region of interest" description="Disordered" evidence="1">
    <location>
        <begin position="1"/>
        <end position="20"/>
    </location>
</feature>
<comment type="caution">
    <text evidence="2">The sequence shown here is derived from an EMBL/GenBank/DDBJ whole genome shotgun (WGS) entry which is preliminary data.</text>
</comment>
<name>A0A918LV70_9ACTN</name>
<evidence type="ECO:0000256" key="1">
    <source>
        <dbReference type="SAM" id="MobiDB-lite"/>
    </source>
</evidence>
<evidence type="ECO:0000313" key="3">
    <source>
        <dbReference type="Proteomes" id="UP000619486"/>
    </source>
</evidence>
<reference evidence="2" key="2">
    <citation type="submission" date="2020-09" db="EMBL/GenBank/DDBJ databases">
        <authorList>
            <person name="Sun Q."/>
            <person name="Ohkuma M."/>
        </authorList>
    </citation>
    <scope>NUCLEOTIDE SEQUENCE</scope>
    <source>
        <strain evidence="2">JCM 3172</strain>
    </source>
</reference>
<evidence type="ECO:0000313" key="2">
    <source>
        <dbReference type="EMBL" id="GGT54673.1"/>
    </source>
</evidence>
<keyword evidence="3" id="KW-1185">Reference proteome</keyword>
<accession>A0A918LV70</accession>
<proteinExistence type="predicted"/>
<reference evidence="2" key="1">
    <citation type="journal article" date="2014" name="Int. J. Syst. Evol. Microbiol.">
        <title>Complete genome sequence of Corynebacterium casei LMG S-19264T (=DSM 44701T), isolated from a smear-ripened cheese.</title>
        <authorList>
            <consortium name="US DOE Joint Genome Institute (JGI-PGF)"/>
            <person name="Walter F."/>
            <person name="Albersmeier A."/>
            <person name="Kalinowski J."/>
            <person name="Ruckert C."/>
        </authorList>
    </citation>
    <scope>NUCLEOTIDE SEQUENCE</scope>
    <source>
        <strain evidence="2">JCM 3172</strain>
    </source>
</reference>
<feature type="compositionally biased region" description="Polar residues" evidence="1">
    <location>
        <begin position="1"/>
        <end position="18"/>
    </location>
</feature>
<dbReference type="EMBL" id="BMQQ01000027">
    <property type="protein sequence ID" value="GGT54673.1"/>
    <property type="molecule type" value="Genomic_DNA"/>
</dbReference>
<dbReference type="Proteomes" id="UP000619486">
    <property type="component" value="Unassembled WGS sequence"/>
</dbReference>